<dbReference type="Proteomes" id="UP000319375">
    <property type="component" value="Unassembled WGS sequence"/>
</dbReference>
<sequence length="245" mass="26952">MDMGHNVITAQDHARAVYEVTATNLGEVRKAVDALDQLGIRVKAEKDKFNKIRNFAGEIAAISKFKATELNVDDVLREAREDAPKLDEIAARVSGTHLHELRQGLAVHGEAACSAIDKVRADLHARWLELSPEVGHFSAEDAITHDRVDLWQEFRTLAGQWSTVRVWENALLRVNALPSERGRNSAGGGRVRKGHDVWQRYSGLFDLRIEDDLAPVAYAVAAEKLEGAGDGVTDANSNMSLVALK</sequence>
<protein>
    <submittedName>
        <fullName evidence="1">Uncharacterized protein</fullName>
    </submittedName>
</protein>
<proteinExistence type="predicted"/>
<dbReference type="EMBL" id="VIGX01000015">
    <property type="protein sequence ID" value="TWS27323.1"/>
    <property type="molecule type" value="Genomic_DNA"/>
</dbReference>
<evidence type="ECO:0000313" key="2">
    <source>
        <dbReference type="Proteomes" id="UP000319375"/>
    </source>
</evidence>
<name>A0A5C5RXU6_9ACTN</name>
<accession>A0A5C5RXU6</accession>
<reference evidence="1 2" key="1">
    <citation type="submission" date="2019-06" db="EMBL/GenBank/DDBJ databases">
        <title>Tsukamurella conjunctivitidis sp. nov., Tsukamurella assacharolytica sp. nov. and Tsukamurella sputae sp. nov. isolated from patients with conjunctivitis, bacteraemia (lymphoma) and respiratory infection (sputum) in Hong Kong.</title>
        <authorList>
            <person name="Teng J.L.L."/>
            <person name="Lee H.H."/>
            <person name="Fong J.Y.H."/>
            <person name="Fok K.M.N."/>
            <person name="Lau S.K.P."/>
            <person name="Woo P.C.Y."/>
        </authorList>
    </citation>
    <scope>NUCLEOTIDE SEQUENCE [LARGE SCALE GENOMIC DNA]</scope>
    <source>
        <strain evidence="1 2">HKU72</strain>
    </source>
</reference>
<gene>
    <name evidence="1" type="ORF">FK530_19460</name>
</gene>
<dbReference type="RefSeq" id="WP_146488635.1">
    <property type="nucleotide sequence ID" value="NZ_VIGX01000015.1"/>
</dbReference>
<dbReference type="AlphaFoldDB" id="A0A5C5RXU6"/>
<comment type="caution">
    <text evidence="1">The sequence shown here is derived from an EMBL/GenBank/DDBJ whole genome shotgun (WGS) entry which is preliminary data.</text>
</comment>
<keyword evidence="2" id="KW-1185">Reference proteome</keyword>
<evidence type="ECO:0000313" key="1">
    <source>
        <dbReference type="EMBL" id="TWS27323.1"/>
    </source>
</evidence>
<organism evidence="1 2">
    <name type="scientific">Tsukamurella conjunctivitidis</name>
    <dbReference type="NCBI Taxonomy" id="2592068"/>
    <lineage>
        <taxon>Bacteria</taxon>
        <taxon>Bacillati</taxon>
        <taxon>Actinomycetota</taxon>
        <taxon>Actinomycetes</taxon>
        <taxon>Mycobacteriales</taxon>
        <taxon>Tsukamurellaceae</taxon>
        <taxon>Tsukamurella</taxon>
    </lineage>
</organism>